<dbReference type="GO" id="GO:0016209">
    <property type="term" value="F:antioxidant activity"/>
    <property type="evidence" value="ECO:0007669"/>
    <property type="project" value="InterPro"/>
</dbReference>
<gene>
    <name evidence="3" type="ORF">EI427_24610</name>
</gene>
<dbReference type="OrthoDB" id="979391at2"/>
<organism evidence="3 4">
    <name type="scientific">Flammeovirga pectinis</name>
    <dbReference type="NCBI Taxonomy" id="2494373"/>
    <lineage>
        <taxon>Bacteria</taxon>
        <taxon>Pseudomonadati</taxon>
        <taxon>Bacteroidota</taxon>
        <taxon>Cytophagia</taxon>
        <taxon>Cytophagales</taxon>
        <taxon>Flammeovirgaceae</taxon>
        <taxon>Flammeovirga</taxon>
    </lineage>
</organism>
<reference evidence="3 4" key="1">
    <citation type="submission" date="2018-12" db="EMBL/GenBank/DDBJ databases">
        <title>Flammeovirga pectinis sp. nov., isolated from the gut of the Korean scallop, Patinopecten yessoensis.</title>
        <authorList>
            <person name="Bae J.-W."/>
            <person name="Jeong Y.-S."/>
            <person name="Kang W."/>
        </authorList>
    </citation>
    <scope>NUCLEOTIDE SEQUENCE [LARGE SCALE GENOMIC DNA]</scope>
    <source>
        <strain evidence="3 4">L12M1</strain>
    </source>
</reference>
<keyword evidence="1" id="KW-0732">Signal</keyword>
<dbReference type="GO" id="GO:0016491">
    <property type="term" value="F:oxidoreductase activity"/>
    <property type="evidence" value="ECO:0007669"/>
    <property type="project" value="InterPro"/>
</dbReference>
<accession>A0A3Q9FVB6</accession>
<dbReference type="RefSeq" id="WP_126620070.1">
    <property type="nucleotide sequence ID" value="NZ_CP034563.1"/>
</dbReference>
<dbReference type="InterPro" id="IPR036249">
    <property type="entry name" value="Thioredoxin-like_sf"/>
</dbReference>
<dbReference type="Gene3D" id="3.40.30.10">
    <property type="entry name" value="Glutaredoxin"/>
    <property type="match status" value="1"/>
</dbReference>
<feature type="chain" id="PRO_5018683877" evidence="1">
    <location>
        <begin position="19"/>
        <end position="373"/>
    </location>
</feature>
<dbReference type="Proteomes" id="UP000267268">
    <property type="component" value="Chromosome 2"/>
</dbReference>
<evidence type="ECO:0000256" key="1">
    <source>
        <dbReference type="SAM" id="SignalP"/>
    </source>
</evidence>
<dbReference type="AlphaFoldDB" id="A0A3Q9FVB6"/>
<dbReference type="InterPro" id="IPR000866">
    <property type="entry name" value="AhpC/TSA"/>
</dbReference>
<dbReference type="EMBL" id="CP034563">
    <property type="protein sequence ID" value="AZQ65397.1"/>
    <property type="molecule type" value="Genomic_DNA"/>
</dbReference>
<dbReference type="PANTHER" id="PTHR42852:SF13">
    <property type="entry name" value="PROTEIN DIPZ"/>
    <property type="match status" value="1"/>
</dbReference>
<dbReference type="PROSITE" id="PS51352">
    <property type="entry name" value="THIOREDOXIN_2"/>
    <property type="match status" value="1"/>
</dbReference>
<dbReference type="InterPro" id="IPR013766">
    <property type="entry name" value="Thioredoxin_domain"/>
</dbReference>
<feature type="signal peptide" evidence="1">
    <location>
        <begin position="1"/>
        <end position="18"/>
    </location>
</feature>
<feature type="domain" description="Thioredoxin" evidence="2">
    <location>
        <begin position="229"/>
        <end position="369"/>
    </location>
</feature>
<proteinExistence type="predicted"/>
<dbReference type="SUPFAM" id="SSF52833">
    <property type="entry name" value="Thioredoxin-like"/>
    <property type="match status" value="1"/>
</dbReference>
<sequence>MKIFAILLLFITTTTAFAQADYRTEKVKKLQGAVVVNFDVKFERKLTKEERSQSLFYNEVTVLYNKDRLVMRRIYTNKSRDFDVFTLLDYNERKQYTCKFEDATRYAISKDFGQWQRNAKKIKGKTKTIAGIECQKYTLKVKGQVKEIYTTEELGLTYNHRSTAKGFALETVIFDKKLGYITLTAKSITYTHDVPKEHFSLYGFTIYTKEEYKERSLKAKEIIAEEKFERVGDKIPHLKILTLDDKKIDTRKNTDHVMFFVFFYEKCNPCNYLYKTVNDLQEKYKNQNVEFIGVSLNKDYETEQFVKFKNIKFQVAGEGSYITQPLGIKKYPYILIVDPNRIIRYAKIGGGGSPKQVKQLDAEIDKALSFLNQ</sequence>
<dbReference type="PANTHER" id="PTHR42852">
    <property type="entry name" value="THIOL:DISULFIDE INTERCHANGE PROTEIN DSBE"/>
    <property type="match status" value="1"/>
</dbReference>
<evidence type="ECO:0000313" key="4">
    <source>
        <dbReference type="Proteomes" id="UP000267268"/>
    </source>
</evidence>
<dbReference type="InterPro" id="IPR050553">
    <property type="entry name" value="Thioredoxin_ResA/DsbE_sf"/>
</dbReference>
<evidence type="ECO:0000313" key="3">
    <source>
        <dbReference type="EMBL" id="AZQ65397.1"/>
    </source>
</evidence>
<dbReference type="KEGG" id="fll:EI427_24610"/>
<evidence type="ECO:0000259" key="2">
    <source>
        <dbReference type="PROSITE" id="PS51352"/>
    </source>
</evidence>
<name>A0A3Q9FVB6_9BACT</name>
<protein>
    <submittedName>
        <fullName evidence="3">Redoxin domain-containing protein</fullName>
    </submittedName>
</protein>
<keyword evidence="4" id="KW-1185">Reference proteome</keyword>
<dbReference type="Pfam" id="PF00578">
    <property type="entry name" value="AhpC-TSA"/>
    <property type="match status" value="1"/>
</dbReference>